<keyword evidence="5" id="KW-1185">Reference proteome</keyword>
<keyword evidence="4" id="KW-0413">Isomerase</keyword>
<dbReference type="Gene3D" id="3.40.50.720">
    <property type="entry name" value="NAD(P)-binding Rossmann-like Domain"/>
    <property type="match status" value="1"/>
</dbReference>
<dbReference type="EMBL" id="OX458333">
    <property type="protein sequence ID" value="CAI8925533.1"/>
    <property type="molecule type" value="Genomic_DNA"/>
</dbReference>
<dbReference type="GO" id="GO:0047732">
    <property type="term" value="F:CDP-abequose epimerase activity"/>
    <property type="evidence" value="ECO:0007669"/>
    <property type="project" value="UniProtKB-EC"/>
</dbReference>
<evidence type="ECO:0000259" key="3">
    <source>
        <dbReference type="Pfam" id="PF01370"/>
    </source>
</evidence>
<dbReference type="PANTHER" id="PTHR43000">
    <property type="entry name" value="DTDP-D-GLUCOSE 4,6-DEHYDRATASE-RELATED"/>
    <property type="match status" value="1"/>
</dbReference>
<evidence type="ECO:0000313" key="4">
    <source>
        <dbReference type="EMBL" id="CAI8925533.1"/>
    </source>
</evidence>
<reference evidence="4 5" key="1">
    <citation type="submission" date="2023-03" db="EMBL/GenBank/DDBJ databases">
        <authorList>
            <person name="Pearce D."/>
        </authorList>
    </citation>
    <scope>NUCLEOTIDE SEQUENCE [LARGE SCALE GENOMIC DNA]</scope>
    <source>
        <strain evidence="4">Msz</strain>
    </source>
</reference>
<dbReference type="Proteomes" id="UP001162030">
    <property type="component" value="Chromosome"/>
</dbReference>
<name>A0ABN8X7J3_9GAMM</name>
<feature type="domain" description="NAD-dependent epimerase/dehydratase" evidence="3">
    <location>
        <begin position="23"/>
        <end position="284"/>
    </location>
</feature>
<organism evidence="4 5">
    <name type="scientific">Methylocaldum szegediense</name>
    <dbReference type="NCBI Taxonomy" id="73780"/>
    <lineage>
        <taxon>Bacteria</taxon>
        <taxon>Pseudomonadati</taxon>
        <taxon>Pseudomonadota</taxon>
        <taxon>Gammaproteobacteria</taxon>
        <taxon>Methylococcales</taxon>
        <taxon>Methylococcaceae</taxon>
        <taxon>Methylocaldum</taxon>
    </lineage>
</organism>
<protein>
    <submittedName>
        <fullName evidence="4">CDP-paratose 2-epimerase</fullName>
        <ecNumber evidence="4">5.1.3.10</ecNumber>
    </submittedName>
</protein>
<dbReference type="InterPro" id="IPR036291">
    <property type="entry name" value="NAD(P)-bd_dom_sf"/>
</dbReference>
<evidence type="ECO:0000313" key="5">
    <source>
        <dbReference type="Proteomes" id="UP001162030"/>
    </source>
</evidence>
<proteinExistence type="inferred from homology"/>
<dbReference type="Pfam" id="PF01370">
    <property type="entry name" value="Epimerase"/>
    <property type="match status" value="1"/>
</dbReference>
<evidence type="ECO:0000256" key="1">
    <source>
        <dbReference type="ARBA" id="ARBA00005125"/>
    </source>
</evidence>
<comment type="pathway">
    <text evidence="1">Bacterial outer membrane biogenesis; LPS O-antigen biosynthesis.</text>
</comment>
<dbReference type="RefSeq" id="WP_084161689.1">
    <property type="nucleotide sequence ID" value="NZ_OX458333.1"/>
</dbReference>
<accession>A0ABN8X7J3</accession>
<dbReference type="EC" id="5.1.3.10" evidence="4"/>
<dbReference type="InterPro" id="IPR001509">
    <property type="entry name" value="Epimerase_deHydtase"/>
</dbReference>
<evidence type="ECO:0000256" key="2">
    <source>
        <dbReference type="ARBA" id="ARBA00007637"/>
    </source>
</evidence>
<comment type="similarity">
    <text evidence="2">Belongs to the NAD(P)-dependent epimerase/dehydratase family.</text>
</comment>
<gene>
    <name evidence="4" type="primary">rfbE</name>
    <name evidence="4" type="ORF">MSZNOR_3929</name>
</gene>
<dbReference type="SUPFAM" id="SSF51735">
    <property type="entry name" value="NAD(P)-binding Rossmann-fold domains"/>
    <property type="match status" value="1"/>
</dbReference>
<sequence>MKTKRQASTISEPSFAAGDSRPVLITGGAGFVGTNLAHNLLEDGIPVLIFDNLGRPGVEHNLDWLKSVHGDRVQIAIADIRDAQAIRSAVHRARQVFHFAAQVAVTTSVEDPATDFEVNLRGTLNLLEAMRSARNPPPMLYTSTNKVYGNLEDLTVCREGDRYVPRDEDTARYGVGENRPLDFHSPYGCSKGGADQYVLDYARSYGLPTTVFRMSCIYGPHQYGTEDQGWVAHFLTRALQDQPITIYGDGLQVRDVLFVDDLVKALRLAGDNIERLRGQAFNIGGGPARAISLIELVKLIEELHGRRPELKFAPWRTGDQKYYVSDTRKLNRAIGWQPEITVPDGIAATYEWLLMYFEGETRYNRQRAVEVRSEKR</sequence>